<feature type="region of interest" description="Disordered" evidence="1">
    <location>
        <begin position="147"/>
        <end position="169"/>
    </location>
</feature>
<name>A0A3Q0J034_DIACI</name>
<evidence type="ECO:0000313" key="3">
    <source>
        <dbReference type="RefSeq" id="XP_026681819.1"/>
    </source>
</evidence>
<dbReference type="PaxDb" id="121845-A0A3Q0J034"/>
<proteinExistence type="predicted"/>
<feature type="region of interest" description="Disordered" evidence="1">
    <location>
        <begin position="207"/>
        <end position="230"/>
    </location>
</feature>
<dbReference type="AlphaFoldDB" id="A0A3Q0J034"/>
<dbReference type="STRING" id="121845.A0A3Q0J034"/>
<reference evidence="3" key="1">
    <citation type="submission" date="2025-08" db="UniProtKB">
        <authorList>
            <consortium name="RefSeq"/>
        </authorList>
    </citation>
    <scope>IDENTIFICATION</scope>
</reference>
<evidence type="ECO:0000313" key="2">
    <source>
        <dbReference type="Proteomes" id="UP000079169"/>
    </source>
</evidence>
<dbReference type="GeneID" id="108252792"/>
<sequence>MILLSSVLLIGTWGSTFRTLKLPSHTTHRMQPLDVAFFKPLGMYFTNAQEKWLRSNSGLQITQYHMTGLLNEAYGRAATVRTAEYAFRATGIWPTDQLVFKENLFSAANALDNSMPTEIREDTASNINSENQPSEFIVHLNEISPLPRACTSSSSQRTRPQQDAEVLTSTPYKTYLEEKKSKVTKRETDTPKENKITLKRVKMVPAASNDKKPRRYRKSGINNRYRKSGNTGAPTVLTKAVEGYPVSWIIQL</sequence>
<dbReference type="RefSeq" id="XP_026681819.1">
    <property type="nucleotide sequence ID" value="XM_026826018.1"/>
</dbReference>
<dbReference type="KEGG" id="dci:108252792"/>
<keyword evidence="2" id="KW-1185">Reference proteome</keyword>
<evidence type="ECO:0000256" key="1">
    <source>
        <dbReference type="SAM" id="MobiDB-lite"/>
    </source>
</evidence>
<protein>
    <submittedName>
        <fullName evidence="3">Uncharacterized protein LOC108252792</fullName>
    </submittedName>
</protein>
<gene>
    <name evidence="3" type="primary">LOC108252792</name>
</gene>
<accession>A0A3Q0J034</accession>
<feature type="compositionally biased region" description="Polar residues" evidence="1">
    <location>
        <begin position="156"/>
        <end position="169"/>
    </location>
</feature>
<organism evidence="2 3">
    <name type="scientific">Diaphorina citri</name>
    <name type="common">Asian citrus psyllid</name>
    <dbReference type="NCBI Taxonomy" id="121845"/>
    <lineage>
        <taxon>Eukaryota</taxon>
        <taxon>Metazoa</taxon>
        <taxon>Ecdysozoa</taxon>
        <taxon>Arthropoda</taxon>
        <taxon>Hexapoda</taxon>
        <taxon>Insecta</taxon>
        <taxon>Pterygota</taxon>
        <taxon>Neoptera</taxon>
        <taxon>Paraneoptera</taxon>
        <taxon>Hemiptera</taxon>
        <taxon>Sternorrhyncha</taxon>
        <taxon>Psylloidea</taxon>
        <taxon>Psyllidae</taxon>
        <taxon>Diaphorininae</taxon>
        <taxon>Diaphorina</taxon>
    </lineage>
</organism>
<dbReference type="Proteomes" id="UP000079169">
    <property type="component" value="Unplaced"/>
</dbReference>